<dbReference type="EMBL" id="JAMRDG010000002">
    <property type="protein sequence ID" value="KAJ3689229.1"/>
    <property type="molecule type" value="Genomic_DNA"/>
</dbReference>
<dbReference type="SUPFAM" id="SSF53756">
    <property type="entry name" value="UDP-Glycosyltransferase/glycogen phosphorylase"/>
    <property type="match status" value="1"/>
</dbReference>
<name>A0AAD5Z953_9POAL</name>
<dbReference type="Pfam" id="PF00201">
    <property type="entry name" value="UDPGT"/>
    <property type="match status" value="1"/>
</dbReference>
<evidence type="ECO:0000256" key="2">
    <source>
        <dbReference type="ARBA" id="ARBA00022679"/>
    </source>
</evidence>
<keyword evidence="5" id="KW-1185">Reference proteome</keyword>
<dbReference type="Gene3D" id="3.40.50.2000">
    <property type="entry name" value="Glycogen Phosphorylase B"/>
    <property type="match status" value="2"/>
</dbReference>
<keyword evidence="2 3" id="KW-0808">Transferase</keyword>
<dbReference type="GO" id="GO:0035251">
    <property type="term" value="F:UDP-glucosyltransferase activity"/>
    <property type="evidence" value="ECO:0007669"/>
    <property type="project" value="TreeGrafter"/>
</dbReference>
<comment type="similarity">
    <text evidence="1 3">Belongs to the UDP-glycosyltransferase family.</text>
</comment>
<protein>
    <recommendedName>
        <fullName evidence="6">UDP-glycosyltransferases domain-containing protein</fullName>
    </recommendedName>
</protein>
<gene>
    <name evidence="4" type="ORF">LUZ61_018393</name>
</gene>
<reference evidence="4 5" key="1">
    <citation type="journal article" date="2022" name="Cell">
        <title>Repeat-based holocentromeres influence genome architecture and karyotype evolution.</title>
        <authorList>
            <person name="Hofstatter P.G."/>
            <person name="Thangavel G."/>
            <person name="Lux T."/>
            <person name="Neumann P."/>
            <person name="Vondrak T."/>
            <person name="Novak P."/>
            <person name="Zhang M."/>
            <person name="Costa L."/>
            <person name="Castellani M."/>
            <person name="Scott A."/>
            <person name="Toegelov H."/>
            <person name="Fuchs J."/>
            <person name="Mata-Sucre Y."/>
            <person name="Dias Y."/>
            <person name="Vanzela A.L.L."/>
            <person name="Huettel B."/>
            <person name="Almeida C.C.S."/>
            <person name="Simkova H."/>
            <person name="Souza G."/>
            <person name="Pedrosa-Harand A."/>
            <person name="Macas J."/>
            <person name="Mayer K.F.X."/>
            <person name="Houben A."/>
            <person name="Marques A."/>
        </authorList>
    </citation>
    <scope>NUCLEOTIDE SEQUENCE [LARGE SCALE GENOMIC DNA]</scope>
    <source>
        <strain evidence="4">RhyTen1mFocal</strain>
    </source>
</reference>
<sequence length="248" mass="27877">MMDMEERGNKPTVDTNRCIQWLDSKKPNSVVYVSFGSTGSFAPTQFKELGLGLLASQWPFVWVIKDIEKLPEETLIWLRENFEDKNSSKSFLIKGWAPQIAILSHPAVGGFVTHCGWNSTLESVAAGVPVVAWPLYAEQFLNVKLIADVLKIGVSVGTREAMPFRGDKEDVISVNKEDVVKAVEKLMNGKEERRRVAELKERAKMALEKGGSSFVNLESFIKFVAPRNIPFFQLLMSSILFKYESCII</sequence>
<proteinExistence type="inferred from homology"/>
<dbReference type="InterPro" id="IPR002213">
    <property type="entry name" value="UDP_glucos_trans"/>
</dbReference>
<evidence type="ECO:0008006" key="6">
    <source>
        <dbReference type="Google" id="ProtNLM"/>
    </source>
</evidence>
<dbReference type="AlphaFoldDB" id="A0AAD5Z953"/>
<dbReference type="FunFam" id="3.40.50.2000:FF:000154">
    <property type="entry name" value="Glycosyltransferase"/>
    <property type="match status" value="1"/>
</dbReference>
<dbReference type="CDD" id="cd03784">
    <property type="entry name" value="GT1_Gtf-like"/>
    <property type="match status" value="1"/>
</dbReference>
<evidence type="ECO:0000256" key="3">
    <source>
        <dbReference type="RuleBase" id="RU003718"/>
    </source>
</evidence>
<evidence type="ECO:0000313" key="5">
    <source>
        <dbReference type="Proteomes" id="UP001210211"/>
    </source>
</evidence>
<comment type="caution">
    <text evidence="4">The sequence shown here is derived from an EMBL/GenBank/DDBJ whole genome shotgun (WGS) entry which is preliminary data.</text>
</comment>
<evidence type="ECO:0000256" key="1">
    <source>
        <dbReference type="ARBA" id="ARBA00009995"/>
    </source>
</evidence>
<keyword evidence="3" id="KW-0328">Glycosyltransferase</keyword>
<dbReference type="PANTHER" id="PTHR48047">
    <property type="entry name" value="GLYCOSYLTRANSFERASE"/>
    <property type="match status" value="1"/>
</dbReference>
<dbReference type="InterPro" id="IPR035595">
    <property type="entry name" value="UDP_glycos_trans_CS"/>
</dbReference>
<accession>A0AAD5Z953</accession>
<dbReference type="Proteomes" id="UP001210211">
    <property type="component" value="Unassembled WGS sequence"/>
</dbReference>
<dbReference type="PANTHER" id="PTHR48047:SF168">
    <property type="entry name" value="GLYCOSYLTRANSFERASE"/>
    <property type="match status" value="1"/>
</dbReference>
<dbReference type="PROSITE" id="PS00375">
    <property type="entry name" value="UDPGT"/>
    <property type="match status" value="1"/>
</dbReference>
<evidence type="ECO:0000313" key="4">
    <source>
        <dbReference type="EMBL" id="KAJ3689229.1"/>
    </source>
</evidence>
<organism evidence="4 5">
    <name type="scientific">Rhynchospora tenuis</name>
    <dbReference type="NCBI Taxonomy" id="198213"/>
    <lineage>
        <taxon>Eukaryota</taxon>
        <taxon>Viridiplantae</taxon>
        <taxon>Streptophyta</taxon>
        <taxon>Embryophyta</taxon>
        <taxon>Tracheophyta</taxon>
        <taxon>Spermatophyta</taxon>
        <taxon>Magnoliopsida</taxon>
        <taxon>Liliopsida</taxon>
        <taxon>Poales</taxon>
        <taxon>Cyperaceae</taxon>
        <taxon>Cyperoideae</taxon>
        <taxon>Rhynchosporeae</taxon>
        <taxon>Rhynchospora</taxon>
    </lineage>
</organism>